<dbReference type="GO" id="GO:0005125">
    <property type="term" value="F:cytokine activity"/>
    <property type="evidence" value="ECO:0007669"/>
    <property type="project" value="InterPro"/>
</dbReference>
<organism evidence="9 10">
    <name type="scientific">Erinaceus europaeus</name>
    <name type="common">Western European hedgehog</name>
    <dbReference type="NCBI Taxonomy" id="9365"/>
    <lineage>
        <taxon>Eukaryota</taxon>
        <taxon>Metazoa</taxon>
        <taxon>Chordata</taxon>
        <taxon>Craniata</taxon>
        <taxon>Vertebrata</taxon>
        <taxon>Euteleostomi</taxon>
        <taxon>Mammalia</taxon>
        <taxon>Eutheria</taxon>
        <taxon>Laurasiatheria</taxon>
        <taxon>Eulipotyphla</taxon>
        <taxon>Erinaceidae</taxon>
        <taxon>Erinaceinae</taxon>
        <taxon>Erinaceus</taxon>
    </lineage>
</organism>
<comment type="similarity">
    <text evidence="2">Belongs to the EPO/TPO family.</text>
</comment>
<evidence type="ECO:0000313" key="9">
    <source>
        <dbReference type="Proteomes" id="UP001652624"/>
    </source>
</evidence>
<dbReference type="GO" id="GO:0008283">
    <property type="term" value="P:cell population proliferation"/>
    <property type="evidence" value="ECO:0007669"/>
    <property type="project" value="InterPro"/>
</dbReference>
<dbReference type="GO" id="GO:0038163">
    <property type="term" value="P:thrombopoietin-mediated signaling pathway"/>
    <property type="evidence" value="ECO:0007669"/>
    <property type="project" value="TreeGrafter"/>
</dbReference>
<evidence type="ECO:0000256" key="6">
    <source>
        <dbReference type="ARBA" id="ARBA00023157"/>
    </source>
</evidence>
<dbReference type="OrthoDB" id="9664229at2759"/>
<dbReference type="PRINTS" id="PR01485">
    <property type="entry name" value="THROMBOPTN"/>
</dbReference>
<evidence type="ECO:0000313" key="10">
    <source>
        <dbReference type="RefSeq" id="XP_016046643.2"/>
    </source>
</evidence>
<dbReference type="PANTHER" id="PTHR10560:SF0">
    <property type="entry name" value="THROMBOPOIETIN"/>
    <property type="match status" value="1"/>
</dbReference>
<evidence type="ECO:0000256" key="1">
    <source>
        <dbReference type="ARBA" id="ARBA00004613"/>
    </source>
</evidence>
<feature type="compositionally biased region" description="Polar residues" evidence="7">
    <location>
        <begin position="201"/>
        <end position="214"/>
    </location>
</feature>
<evidence type="ECO:0000256" key="5">
    <source>
        <dbReference type="ARBA" id="ARBA00022729"/>
    </source>
</evidence>
<feature type="region of interest" description="Disordered" evidence="7">
    <location>
        <begin position="182"/>
        <end position="214"/>
    </location>
</feature>
<keyword evidence="6" id="KW-1015">Disulfide bond</keyword>
<feature type="chain" id="PRO_5045941992" evidence="8">
    <location>
        <begin position="22"/>
        <end position="286"/>
    </location>
</feature>
<dbReference type="GO" id="GO:1902035">
    <property type="term" value="P:positive regulation of hematopoietic stem cell proliferation"/>
    <property type="evidence" value="ECO:0007669"/>
    <property type="project" value="TreeGrafter"/>
</dbReference>
<dbReference type="GO" id="GO:0005179">
    <property type="term" value="F:hormone activity"/>
    <property type="evidence" value="ECO:0007669"/>
    <property type="project" value="UniProtKB-KW"/>
</dbReference>
<gene>
    <name evidence="10" type="primary">THPO</name>
</gene>
<protein>
    <submittedName>
        <fullName evidence="10">Thrombopoietin isoform X3</fullName>
    </submittedName>
</protein>
<dbReference type="CTD" id="7066"/>
<dbReference type="AlphaFoldDB" id="A0A1S3WJT6"/>
<accession>A0A1S3WJT6</accession>
<reference evidence="10" key="1">
    <citation type="submission" date="2025-08" db="UniProtKB">
        <authorList>
            <consortium name="RefSeq"/>
        </authorList>
    </citation>
    <scope>IDENTIFICATION</scope>
</reference>
<dbReference type="InterPro" id="IPR009079">
    <property type="entry name" value="4_helix_cytokine-like_core"/>
</dbReference>
<feature type="signal peptide" evidence="8">
    <location>
        <begin position="1"/>
        <end position="21"/>
    </location>
</feature>
<keyword evidence="4" id="KW-0372">Hormone</keyword>
<comment type="subcellular location">
    <subcellularLocation>
        <location evidence="1">Secreted</location>
    </subcellularLocation>
</comment>
<dbReference type="InterPro" id="IPR001323">
    <property type="entry name" value="EPO_TPO"/>
</dbReference>
<evidence type="ECO:0000256" key="3">
    <source>
        <dbReference type="ARBA" id="ARBA00022525"/>
    </source>
</evidence>
<keyword evidence="3" id="KW-0964">Secreted</keyword>
<dbReference type="GO" id="GO:0070374">
    <property type="term" value="P:positive regulation of ERK1 and ERK2 cascade"/>
    <property type="evidence" value="ECO:0007669"/>
    <property type="project" value="TreeGrafter"/>
</dbReference>
<dbReference type="Pfam" id="PF00758">
    <property type="entry name" value="EPO_TPO"/>
    <property type="match status" value="1"/>
</dbReference>
<proteinExistence type="inferred from homology"/>
<name>A0A1S3WJT6_ERIEU</name>
<keyword evidence="9" id="KW-1185">Reference proteome</keyword>
<dbReference type="InterPro" id="IPR003978">
    <property type="entry name" value="Thrombopoietin"/>
</dbReference>
<dbReference type="SUPFAM" id="SSF47266">
    <property type="entry name" value="4-helical cytokines"/>
    <property type="match status" value="1"/>
</dbReference>
<dbReference type="Gene3D" id="1.20.1250.10">
    <property type="match status" value="1"/>
</dbReference>
<dbReference type="Proteomes" id="UP001652624">
    <property type="component" value="Chromosome 14"/>
</dbReference>
<evidence type="ECO:0000256" key="4">
    <source>
        <dbReference type="ARBA" id="ARBA00022702"/>
    </source>
</evidence>
<evidence type="ECO:0000256" key="2">
    <source>
        <dbReference type="ARBA" id="ARBA00005782"/>
    </source>
</evidence>
<dbReference type="RefSeq" id="XP_016046643.2">
    <property type="nucleotide sequence ID" value="XM_016191157.2"/>
</dbReference>
<evidence type="ECO:0000256" key="7">
    <source>
        <dbReference type="SAM" id="MobiDB-lite"/>
    </source>
</evidence>
<sequence length="286" mass="31229">MELTELLLVVIPLLTARPTLSSSAPPACDPRLLNKLLRDSQALHSRLSQCPDARLLPTPVLLPTVDFSLGEWKAQTEQNKAQDVLGASALLLEGVMAARGQLGPSCLSALLGQLSGQVRLLLGALQGLLGTQLPPQGRTIAHEDPSAIFLNFQQLLRGKDCRMAGDKRRHLSQNYWLWTSEEAAGTQSQDSRPAEPDSQVPRPNTCTSKQDAWTPKRNSWTLSWKLLQGPRSPGHSLRNFGHWLPATQPPAWVFCFPDSDCGWTTHTLPSFSHGAHPHSPASTPVS</sequence>
<evidence type="ECO:0000256" key="8">
    <source>
        <dbReference type="SAM" id="SignalP"/>
    </source>
</evidence>
<keyword evidence="5 8" id="KW-0732">Signal</keyword>
<dbReference type="PANTHER" id="PTHR10560">
    <property type="entry name" value="THROMBOPOIETIN"/>
    <property type="match status" value="1"/>
</dbReference>
<dbReference type="GO" id="GO:0005576">
    <property type="term" value="C:extracellular region"/>
    <property type="evidence" value="ECO:0007669"/>
    <property type="project" value="UniProtKB-SubCell"/>
</dbReference>
<dbReference type="GeneID" id="103119495"/>